<feature type="transmembrane region" description="Helical" evidence="1">
    <location>
        <begin position="328"/>
        <end position="347"/>
    </location>
</feature>
<dbReference type="RefSeq" id="WP_071177197.1">
    <property type="nucleotide sequence ID" value="NZ_CP017831.1"/>
</dbReference>
<evidence type="ECO:0000313" key="2">
    <source>
        <dbReference type="EMBL" id="AOZ97614.1"/>
    </source>
</evidence>
<keyword evidence="1" id="KW-0812">Transmembrane</keyword>
<dbReference type="Gene3D" id="2.20.28.30">
    <property type="entry name" value="RNA polymerase ii, chain L"/>
    <property type="match status" value="2"/>
</dbReference>
<protein>
    <recommendedName>
        <fullName evidence="4">Replication restart DNA helicase PriA</fullName>
    </recommendedName>
</protein>
<dbReference type="Proteomes" id="UP000179284">
    <property type="component" value="Chromosome I"/>
</dbReference>
<gene>
    <name evidence="2" type="ORF">bhn_I2582</name>
</gene>
<name>A0A1D9P5K1_9FIRM</name>
<reference evidence="3" key="1">
    <citation type="submission" date="2016-10" db="EMBL/GenBank/DDBJ databases">
        <title>The complete genome sequence of the rumen bacterium Butyrivibrio hungatei MB2003.</title>
        <authorList>
            <person name="Palevich N."/>
            <person name="Kelly W.J."/>
            <person name="Leahy S.C."/>
            <person name="Altermann E."/>
            <person name="Rakonjac J."/>
            <person name="Attwood G.T."/>
        </authorList>
    </citation>
    <scope>NUCLEOTIDE SEQUENCE [LARGE SCALE GENOMIC DNA]</scope>
    <source>
        <strain evidence="3">MB2003</strain>
    </source>
</reference>
<proteinExistence type="predicted"/>
<keyword evidence="3" id="KW-1185">Reference proteome</keyword>
<evidence type="ECO:0000313" key="3">
    <source>
        <dbReference type="Proteomes" id="UP000179284"/>
    </source>
</evidence>
<accession>A0A1D9P5K1</accession>
<dbReference type="EMBL" id="CP017831">
    <property type="protein sequence ID" value="AOZ97614.1"/>
    <property type="molecule type" value="Genomic_DNA"/>
</dbReference>
<organism evidence="2 3">
    <name type="scientific">Butyrivibrio hungatei</name>
    <dbReference type="NCBI Taxonomy" id="185008"/>
    <lineage>
        <taxon>Bacteria</taxon>
        <taxon>Bacillati</taxon>
        <taxon>Bacillota</taxon>
        <taxon>Clostridia</taxon>
        <taxon>Lachnospirales</taxon>
        <taxon>Lachnospiraceae</taxon>
        <taxon>Butyrivibrio</taxon>
    </lineage>
</organism>
<keyword evidence="1" id="KW-0472">Membrane</keyword>
<dbReference type="OrthoDB" id="3182597at2"/>
<evidence type="ECO:0000256" key="1">
    <source>
        <dbReference type="SAM" id="Phobius"/>
    </source>
</evidence>
<dbReference type="KEGG" id="bhu:bhn_I2582"/>
<sequence length="348" mass="39422">MALQEYECPACGGAMEFNPKTQKLKCPFCDSEFDVKDYVANHNSSSTGQATESSTPGSEEMYIYSCGSCGGEILATESLGSLKCPFCSNNVVVKEKFTGEFKPDYIIPFKTTRDDAMATYEKYVKSKKLVPKVFFEKNHIDELKGIYVPFWLYDGVQDFNGTYECTKTRSWSDSRYNYRETKYYEVIRSGTEKFEFVPVDGSKEMPDDLMESLEPFDHSAIVPFNMGYLAGFLANKYNVSSDDCKKRAFDRMADSTASDFRNTISGYSSVRPVNEQCGTRDSSCKYALYPVYILNTTWNGKNYLFAMNGQSGKFIGNLPWSPARAAKYYLTFAAVFSIIAFIVQFLFL</sequence>
<evidence type="ECO:0008006" key="4">
    <source>
        <dbReference type="Google" id="ProtNLM"/>
    </source>
</evidence>
<dbReference type="AlphaFoldDB" id="A0A1D9P5K1"/>
<keyword evidence="1" id="KW-1133">Transmembrane helix</keyword>